<dbReference type="InterPro" id="IPR039261">
    <property type="entry name" value="FNR_nucleotide-bd"/>
</dbReference>
<dbReference type="InterPro" id="IPR013130">
    <property type="entry name" value="Fe3_Rdtase_TM_dom"/>
</dbReference>
<evidence type="ECO:0000256" key="8">
    <source>
        <dbReference type="ARBA" id="ARBA00023002"/>
    </source>
</evidence>
<dbReference type="Pfam" id="PF08022">
    <property type="entry name" value="FAD_binding_8"/>
    <property type="match status" value="1"/>
</dbReference>
<keyword evidence="17" id="KW-1185">Reference proteome</keyword>
<dbReference type="InterPro" id="IPR013121">
    <property type="entry name" value="Fe_red_NAD-bd_6"/>
</dbReference>
<dbReference type="InterPro" id="IPR000778">
    <property type="entry name" value="Cyt_b245_heavy_chain"/>
</dbReference>
<dbReference type="GO" id="GO:0006826">
    <property type="term" value="P:iron ion transport"/>
    <property type="evidence" value="ECO:0007669"/>
    <property type="project" value="UniProtKB-ARBA"/>
</dbReference>
<sequence>MSAPDAPPPIPTEFQIYNSYVEDPKWQRKFTAIWAAAVGVAIIVTLPHLLKSIRNGFLRNSLMGIHEDWDKHYERVSSGEDKKKSVKKYSKIDRLTTLLKSLSLWSVPYVGLDLGQVVLVVAYYAVLLCCITIQAPLVDNPNRAGFLALAQLPVVFLFATKNSLLSLALGSGYGWEKINFLHRWSGRGMFLAAGIHGSLWIRNHLQYGLPILGQQKEGSGVASFSLLCVLVLSSLRPVRLWAYQVFFYVHVLGYVAFFITVCYHTIYASPWIFPPLAFYGLDLLLRMVRVRVKDASLHACDSQMTVIQVHDANGGWTAGQHVRLRVFFNGRIFESHPLTILSAPSKTSCLSNGRLILGARVQGDWTRALNKYAKSHSSPAPAAEVKATKTEVIDIEVIDEKRKSLATVDSESVMVCDAPDWTLETGAPVQVMVDGPYGGSTVDLGDFENVFLVAGGSGITFTLGMLDDIVGRCVKLARQGGERTRRIEFAWCIKSYACMNWFSPMLLEIARTAKASSIDLHMSIFVTCLCNPEAVPNIPNCDVTIERPIIHRLLHDFVSSAGSPEFGGSEKGKAKVSSIGSGGDLAVCAAGPEAMTREAKNAIARLTMSRRMQLGKVACHTELYSL</sequence>
<dbReference type="Gene3D" id="3.40.50.80">
    <property type="entry name" value="Nucleotide-binding domain of ferredoxin-NADP reductase (FNR) module"/>
    <property type="match status" value="1"/>
</dbReference>
<evidence type="ECO:0000256" key="11">
    <source>
        <dbReference type="ARBA" id="ARBA00048483"/>
    </source>
</evidence>
<dbReference type="SUPFAM" id="SSF63380">
    <property type="entry name" value="Riboflavin synthase domain-like"/>
    <property type="match status" value="1"/>
</dbReference>
<dbReference type="Pfam" id="PF01794">
    <property type="entry name" value="Ferric_reduct"/>
    <property type="match status" value="1"/>
</dbReference>
<dbReference type="CDD" id="cd06186">
    <property type="entry name" value="NOX_Duox_like_FAD_NADP"/>
    <property type="match status" value="1"/>
</dbReference>
<comment type="subcellular location">
    <subcellularLocation>
        <location evidence="1">Cell membrane</location>
        <topology evidence="1">Multi-pass membrane protein</topology>
    </subcellularLocation>
</comment>
<proteinExistence type="predicted"/>
<reference evidence="16 17" key="1">
    <citation type="submission" date="2015-04" db="EMBL/GenBank/DDBJ databases">
        <title>Complete genome sequence of Schizopora paradoxa KUC8140, a cosmopolitan wood degrader in East Asia.</title>
        <authorList>
            <consortium name="DOE Joint Genome Institute"/>
            <person name="Min B."/>
            <person name="Park H."/>
            <person name="Jang Y."/>
            <person name="Kim J.-J."/>
            <person name="Kim K.H."/>
            <person name="Pangilinan J."/>
            <person name="Lipzen A."/>
            <person name="Riley R."/>
            <person name="Grigoriev I.V."/>
            <person name="Spatafora J.W."/>
            <person name="Choi I.-G."/>
        </authorList>
    </citation>
    <scope>NUCLEOTIDE SEQUENCE [LARGE SCALE GENOMIC DNA]</scope>
    <source>
        <strain evidence="16 17">KUC8140</strain>
    </source>
</reference>
<dbReference type="SUPFAM" id="SSF52343">
    <property type="entry name" value="Ferredoxin reductase-like, C-terminal NADP-linked domain"/>
    <property type="match status" value="1"/>
</dbReference>
<evidence type="ECO:0000256" key="4">
    <source>
        <dbReference type="ARBA" id="ARBA00022475"/>
    </source>
</evidence>
<feature type="domain" description="Ferric oxidoreductase" evidence="13">
    <location>
        <begin position="144"/>
        <end position="261"/>
    </location>
</feature>
<evidence type="ECO:0000256" key="5">
    <source>
        <dbReference type="ARBA" id="ARBA00022692"/>
    </source>
</evidence>
<dbReference type="Proteomes" id="UP000053477">
    <property type="component" value="Unassembled WGS sequence"/>
</dbReference>
<dbReference type="PANTHER" id="PTHR32361:SF9">
    <property type="entry name" value="FERRIC REDUCTASE TRANSMEMBRANE COMPONENT 3-RELATED"/>
    <property type="match status" value="1"/>
</dbReference>
<dbReference type="FunCoup" id="A0A0H2S311">
    <property type="interactions" value="188"/>
</dbReference>
<keyword evidence="4" id="KW-1003">Cell membrane</keyword>
<evidence type="ECO:0000259" key="13">
    <source>
        <dbReference type="Pfam" id="PF01794"/>
    </source>
</evidence>
<feature type="transmembrane region" description="Helical" evidence="12">
    <location>
        <begin position="245"/>
        <end position="266"/>
    </location>
</feature>
<gene>
    <name evidence="16" type="ORF">SCHPADRAFT_899481</name>
</gene>
<feature type="transmembrane region" description="Helical" evidence="12">
    <location>
        <begin position="117"/>
        <end position="138"/>
    </location>
</feature>
<keyword evidence="6" id="KW-0249">Electron transport</keyword>
<dbReference type="GO" id="GO:0005886">
    <property type="term" value="C:plasma membrane"/>
    <property type="evidence" value="ECO:0007669"/>
    <property type="project" value="UniProtKB-SubCell"/>
</dbReference>
<organism evidence="16 17">
    <name type="scientific">Schizopora paradoxa</name>
    <dbReference type="NCBI Taxonomy" id="27342"/>
    <lineage>
        <taxon>Eukaryota</taxon>
        <taxon>Fungi</taxon>
        <taxon>Dikarya</taxon>
        <taxon>Basidiomycota</taxon>
        <taxon>Agaricomycotina</taxon>
        <taxon>Agaricomycetes</taxon>
        <taxon>Hymenochaetales</taxon>
        <taxon>Schizoporaceae</taxon>
        <taxon>Schizopora</taxon>
    </lineage>
</organism>
<feature type="transmembrane region" description="Helical" evidence="12">
    <location>
        <begin position="32"/>
        <end position="50"/>
    </location>
</feature>
<evidence type="ECO:0000259" key="14">
    <source>
        <dbReference type="Pfam" id="PF08022"/>
    </source>
</evidence>
<dbReference type="Pfam" id="PF08030">
    <property type="entry name" value="NAD_binding_6"/>
    <property type="match status" value="1"/>
</dbReference>
<evidence type="ECO:0000313" key="16">
    <source>
        <dbReference type="EMBL" id="KLO18685.1"/>
    </source>
</evidence>
<dbReference type="InterPro" id="IPR017938">
    <property type="entry name" value="Riboflavin_synthase-like_b-brl"/>
</dbReference>
<keyword evidence="10 12" id="KW-0472">Membrane</keyword>
<dbReference type="GO" id="GO:0052851">
    <property type="term" value="F:ferric-chelate reductase (NADPH) activity"/>
    <property type="evidence" value="ECO:0007669"/>
    <property type="project" value="UniProtKB-EC"/>
</dbReference>
<keyword evidence="9" id="KW-0406">Ion transport</keyword>
<comment type="catalytic activity">
    <reaction evidence="11">
        <text>2 a Fe(II)-siderophore + NADP(+) + H(+) = 2 a Fe(III)-siderophore + NADPH</text>
        <dbReference type="Rhea" id="RHEA:28795"/>
        <dbReference type="Rhea" id="RHEA-COMP:11342"/>
        <dbReference type="Rhea" id="RHEA-COMP:11344"/>
        <dbReference type="ChEBI" id="CHEBI:15378"/>
        <dbReference type="ChEBI" id="CHEBI:29033"/>
        <dbReference type="ChEBI" id="CHEBI:29034"/>
        <dbReference type="ChEBI" id="CHEBI:57783"/>
        <dbReference type="ChEBI" id="CHEBI:58349"/>
        <dbReference type="EC" id="1.16.1.9"/>
    </reaction>
</comment>
<dbReference type="GO" id="GO:0015677">
    <property type="term" value="P:copper ion import"/>
    <property type="evidence" value="ECO:0007669"/>
    <property type="project" value="TreeGrafter"/>
</dbReference>
<keyword evidence="3" id="KW-0813">Transport</keyword>
<dbReference type="InterPro" id="IPR013112">
    <property type="entry name" value="FAD-bd_8"/>
</dbReference>
<feature type="domain" description="FAD-binding 8" evidence="14">
    <location>
        <begin position="291"/>
        <end position="439"/>
    </location>
</feature>
<evidence type="ECO:0000256" key="10">
    <source>
        <dbReference type="ARBA" id="ARBA00023136"/>
    </source>
</evidence>
<dbReference type="EC" id="1.16.1.9" evidence="2"/>
<evidence type="ECO:0000256" key="3">
    <source>
        <dbReference type="ARBA" id="ARBA00022448"/>
    </source>
</evidence>
<dbReference type="SFLD" id="SFLDS00052">
    <property type="entry name" value="Ferric_Reductase_Domain"/>
    <property type="match status" value="1"/>
</dbReference>
<evidence type="ECO:0000256" key="2">
    <source>
        <dbReference type="ARBA" id="ARBA00012668"/>
    </source>
</evidence>
<evidence type="ECO:0000256" key="6">
    <source>
        <dbReference type="ARBA" id="ARBA00022982"/>
    </source>
</evidence>
<name>A0A0H2S311_9AGAM</name>
<evidence type="ECO:0000256" key="7">
    <source>
        <dbReference type="ARBA" id="ARBA00022989"/>
    </source>
</evidence>
<dbReference type="PRINTS" id="PR00466">
    <property type="entry name" value="GP91PHOX"/>
</dbReference>
<keyword evidence="7 12" id="KW-1133">Transmembrane helix</keyword>
<dbReference type="InterPro" id="IPR051410">
    <property type="entry name" value="Ferric/Cupric_Reductase"/>
</dbReference>
<accession>A0A0H2S311</accession>
<feature type="transmembrane region" description="Helical" evidence="12">
    <location>
        <begin position="144"/>
        <end position="164"/>
    </location>
</feature>
<dbReference type="SFLD" id="SFLDG01168">
    <property type="entry name" value="Ferric_reductase_subgroup_(FRE"/>
    <property type="match status" value="1"/>
</dbReference>
<keyword evidence="8" id="KW-0560">Oxidoreductase</keyword>
<evidence type="ECO:0000256" key="12">
    <source>
        <dbReference type="SAM" id="Phobius"/>
    </source>
</evidence>
<dbReference type="PANTHER" id="PTHR32361">
    <property type="entry name" value="FERRIC/CUPRIC REDUCTASE TRANSMEMBRANE COMPONENT"/>
    <property type="match status" value="1"/>
</dbReference>
<evidence type="ECO:0000256" key="9">
    <source>
        <dbReference type="ARBA" id="ARBA00023065"/>
    </source>
</evidence>
<keyword evidence="5 12" id="KW-0812">Transmembrane</keyword>
<dbReference type="GO" id="GO:0006879">
    <property type="term" value="P:intracellular iron ion homeostasis"/>
    <property type="evidence" value="ECO:0007669"/>
    <property type="project" value="TreeGrafter"/>
</dbReference>
<dbReference type="OrthoDB" id="3944240at2759"/>
<dbReference type="EMBL" id="KQ085892">
    <property type="protein sequence ID" value="KLO18685.1"/>
    <property type="molecule type" value="Genomic_DNA"/>
</dbReference>
<evidence type="ECO:0000313" key="17">
    <source>
        <dbReference type="Proteomes" id="UP000053477"/>
    </source>
</evidence>
<dbReference type="STRING" id="27342.A0A0H2S311"/>
<protein>
    <recommendedName>
        <fullName evidence="2">ferric-chelate reductase (NADPH)</fullName>
        <ecNumber evidence="2">1.16.1.9</ecNumber>
    </recommendedName>
</protein>
<evidence type="ECO:0000259" key="15">
    <source>
        <dbReference type="Pfam" id="PF08030"/>
    </source>
</evidence>
<evidence type="ECO:0000256" key="1">
    <source>
        <dbReference type="ARBA" id="ARBA00004651"/>
    </source>
</evidence>
<dbReference type="AlphaFoldDB" id="A0A0H2S311"/>
<feature type="domain" description="Ferric reductase NAD binding" evidence="15">
    <location>
        <begin position="447"/>
        <end position="527"/>
    </location>
</feature>
<dbReference type="InParanoid" id="A0A0H2S311"/>